<dbReference type="AlphaFoldDB" id="A0A2U8E1C0"/>
<reference evidence="1 2" key="1">
    <citation type="journal article" date="2018" name="Syst. Appl. Microbiol.">
        <title>Ereboglobus luteus gen. nov. sp. nov. from cockroach guts, and new insights into the oxygen relationship of the genera Opitutus and Didymococcus (Verrucomicrobia: Opitutaceae).</title>
        <authorList>
            <person name="Tegtmeier D."/>
            <person name="Belitz A."/>
            <person name="Radek R."/>
            <person name="Heimerl T."/>
            <person name="Brune A."/>
        </authorList>
    </citation>
    <scope>NUCLEOTIDE SEQUENCE [LARGE SCALE GENOMIC DNA]</scope>
    <source>
        <strain evidence="1 2">Ho45</strain>
    </source>
</reference>
<dbReference type="EMBL" id="CP023004">
    <property type="protein sequence ID" value="AWI08610.1"/>
    <property type="molecule type" value="Genomic_DNA"/>
</dbReference>
<evidence type="ECO:0000313" key="2">
    <source>
        <dbReference type="Proteomes" id="UP000244896"/>
    </source>
</evidence>
<sequence length="193" mass="21621">MFVLGAAKYTQPDWNNSAARIFLEGTVSRRLARGEAVINLPFRMQAEPIASWQIWGTLRAARMPLGLILIPDRVETRAQMTEYSDSAYVYRMFDLVFGIRSPGVFAYLTEKEKKALNDFSAAYAALPWQPLALHPHISELVDGDFSPVIPAAKRLDRLLALRTGRGPVSATYRLAHGWPLRVPIQPTERGLGQ</sequence>
<keyword evidence="2" id="KW-1185">Reference proteome</keyword>
<dbReference type="KEGG" id="elut:CKA38_04470"/>
<proteinExistence type="predicted"/>
<evidence type="ECO:0000313" key="1">
    <source>
        <dbReference type="EMBL" id="AWI08610.1"/>
    </source>
</evidence>
<protein>
    <submittedName>
        <fullName evidence="1">Uncharacterized protein</fullName>
    </submittedName>
</protein>
<dbReference type="Proteomes" id="UP000244896">
    <property type="component" value="Chromosome"/>
</dbReference>
<organism evidence="1 2">
    <name type="scientific">Ereboglobus luteus</name>
    <dbReference type="NCBI Taxonomy" id="1796921"/>
    <lineage>
        <taxon>Bacteria</taxon>
        <taxon>Pseudomonadati</taxon>
        <taxon>Verrucomicrobiota</taxon>
        <taxon>Opitutia</taxon>
        <taxon>Opitutales</taxon>
        <taxon>Opitutaceae</taxon>
        <taxon>Ereboglobus</taxon>
    </lineage>
</organism>
<gene>
    <name evidence="1" type="ORF">CKA38_04470</name>
</gene>
<accession>A0A2U8E1C0</accession>
<name>A0A2U8E1C0_9BACT</name>